<gene>
    <name evidence="4" type="ORF">I6U48_09415</name>
</gene>
<feature type="domain" description="Flavodoxin-like fold" evidence="3">
    <location>
        <begin position="166"/>
        <end position="239"/>
    </location>
</feature>
<accession>A0A949WQS6</accession>
<dbReference type="InterPro" id="IPR003680">
    <property type="entry name" value="Flavodoxin_fold"/>
</dbReference>
<evidence type="ECO:0000256" key="2">
    <source>
        <dbReference type="SAM" id="MobiDB-lite"/>
    </source>
</evidence>
<feature type="compositionally biased region" description="Basic and acidic residues" evidence="2">
    <location>
        <begin position="109"/>
        <end position="152"/>
    </location>
</feature>
<dbReference type="InterPro" id="IPR051545">
    <property type="entry name" value="NAD(P)H_dehydrogenase_qn"/>
</dbReference>
<dbReference type="GO" id="GO:0005829">
    <property type="term" value="C:cytosol"/>
    <property type="evidence" value="ECO:0007669"/>
    <property type="project" value="TreeGrafter"/>
</dbReference>
<sequence>MNHLIIYAHPSTNSFSNAILDELKECSMKKNCRTEVRDLYSIGFDPVLRAADFEGICGGKTPEDIKREHGYIKWADLITFIYPIWWTGMPAILKGYIDRVFSCELVQDKEKDDQKDEGGSEDKKEISIKESNDSEENSKKKSSNDNEKHKNSEQTNSESKNKQDNNRALLKGKRVLIVNTMGTPNETYDNYGMINSMKQTSDIGIFSFCGMEVVQHKFFGDVPNVSDDLRKKYLNELKDILEKVLS</sequence>
<evidence type="ECO:0000256" key="1">
    <source>
        <dbReference type="ARBA" id="ARBA00023002"/>
    </source>
</evidence>
<dbReference type="PANTHER" id="PTHR10204">
    <property type="entry name" value="NAD P H OXIDOREDUCTASE-RELATED"/>
    <property type="match status" value="1"/>
</dbReference>
<comment type="caution">
    <text evidence="4">The sequence shown here is derived from an EMBL/GenBank/DDBJ whole genome shotgun (WGS) entry which is preliminary data.</text>
</comment>
<reference evidence="4" key="1">
    <citation type="submission" date="2020-12" db="EMBL/GenBank/DDBJ databases">
        <title>Clostridium thailandense sp. nov., a novel acetogenic bacterium isolated from peat land soil in Thailand.</title>
        <authorList>
            <person name="Chaikitkaew S."/>
            <person name="Birkeland N.K."/>
        </authorList>
    </citation>
    <scope>NUCLEOTIDE SEQUENCE</scope>
    <source>
        <strain evidence="4">PL3</strain>
    </source>
</reference>
<dbReference type="EMBL" id="JAEEGC010000038">
    <property type="protein sequence ID" value="MBV7273126.1"/>
    <property type="molecule type" value="Genomic_DNA"/>
</dbReference>
<feature type="domain" description="Flavodoxin-like fold" evidence="3">
    <location>
        <begin position="1"/>
        <end position="143"/>
    </location>
</feature>
<keyword evidence="1" id="KW-0560">Oxidoreductase</keyword>
<dbReference type="GO" id="GO:0003955">
    <property type="term" value="F:NAD(P)H dehydrogenase (quinone) activity"/>
    <property type="evidence" value="ECO:0007669"/>
    <property type="project" value="TreeGrafter"/>
</dbReference>
<name>A0A949WQS6_9CLOT</name>
<dbReference type="AlphaFoldDB" id="A0A949WQS6"/>
<proteinExistence type="predicted"/>
<keyword evidence="5" id="KW-1185">Reference proteome</keyword>
<evidence type="ECO:0000259" key="3">
    <source>
        <dbReference type="Pfam" id="PF02525"/>
    </source>
</evidence>
<evidence type="ECO:0000313" key="5">
    <source>
        <dbReference type="Proteomes" id="UP000694308"/>
    </source>
</evidence>
<organism evidence="4 5">
    <name type="scientific">Clostridium thailandense</name>
    <dbReference type="NCBI Taxonomy" id="2794346"/>
    <lineage>
        <taxon>Bacteria</taxon>
        <taxon>Bacillati</taxon>
        <taxon>Bacillota</taxon>
        <taxon>Clostridia</taxon>
        <taxon>Eubacteriales</taxon>
        <taxon>Clostridiaceae</taxon>
        <taxon>Clostridium</taxon>
    </lineage>
</organism>
<dbReference type="PANTHER" id="PTHR10204:SF34">
    <property type="entry name" value="NAD(P)H DEHYDROGENASE [QUINONE] 1 ISOFORM 1"/>
    <property type="match status" value="1"/>
</dbReference>
<protein>
    <submittedName>
        <fullName evidence="4">NAD(P)H-dependent oxidoreductase</fullName>
    </submittedName>
</protein>
<dbReference type="Pfam" id="PF02525">
    <property type="entry name" value="Flavodoxin_2"/>
    <property type="match status" value="2"/>
</dbReference>
<feature type="region of interest" description="Disordered" evidence="2">
    <location>
        <begin position="109"/>
        <end position="165"/>
    </location>
</feature>
<evidence type="ECO:0000313" key="4">
    <source>
        <dbReference type="EMBL" id="MBV7273126.1"/>
    </source>
</evidence>
<dbReference type="Proteomes" id="UP000694308">
    <property type="component" value="Unassembled WGS sequence"/>
</dbReference>
<dbReference type="RefSeq" id="WP_218320158.1">
    <property type="nucleotide sequence ID" value="NZ_JAEEGC010000038.1"/>
</dbReference>